<dbReference type="Pfam" id="PF10338">
    <property type="entry name" value="YBL028C_N"/>
    <property type="match status" value="1"/>
</dbReference>
<dbReference type="AlphaFoldDB" id="A0A017SKW1"/>
<evidence type="ECO:0000259" key="2">
    <source>
        <dbReference type="Pfam" id="PF10338"/>
    </source>
</evidence>
<gene>
    <name evidence="3" type="ORF">EURHEDRAFT_410341</name>
</gene>
<protein>
    <recommendedName>
        <fullName evidence="2">DUF2423 domain-containing protein</fullName>
    </recommendedName>
</protein>
<organism evidence="3 4">
    <name type="scientific">Aspergillus ruber (strain CBS 135680)</name>
    <dbReference type="NCBI Taxonomy" id="1388766"/>
    <lineage>
        <taxon>Eukaryota</taxon>
        <taxon>Fungi</taxon>
        <taxon>Dikarya</taxon>
        <taxon>Ascomycota</taxon>
        <taxon>Pezizomycotina</taxon>
        <taxon>Eurotiomycetes</taxon>
        <taxon>Eurotiomycetidae</taxon>
        <taxon>Eurotiales</taxon>
        <taxon>Aspergillaceae</taxon>
        <taxon>Aspergillus</taxon>
        <taxon>Aspergillus subgen. Aspergillus</taxon>
    </lineage>
</organism>
<accession>A0A017SKW1</accession>
<feature type="compositionally biased region" description="Basic and acidic residues" evidence="1">
    <location>
        <begin position="51"/>
        <end position="81"/>
    </location>
</feature>
<evidence type="ECO:0000313" key="3">
    <source>
        <dbReference type="EMBL" id="EYE97284.1"/>
    </source>
</evidence>
<feature type="compositionally biased region" description="Basic residues" evidence="1">
    <location>
        <begin position="85"/>
        <end position="95"/>
    </location>
</feature>
<name>A0A017SKW1_ASPRC</name>
<evidence type="ECO:0000256" key="1">
    <source>
        <dbReference type="SAM" id="MobiDB-lite"/>
    </source>
</evidence>
<dbReference type="InterPro" id="IPR019434">
    <property type="entry name" value="DUF2423"/>
</dbReference>
<dbReference type="RefSeq" id="XP_040640972.1">
    <property type="nucleotide sequence ID" value="XM_040781332.1"/>
</dbReference>
<dbReference type="GeneID" id="63696456"/>
<dbReference type="Proteomes" id="UP000019804">
    <property type="component" value="Unassembled WGS sequence"/>
</dbReference>
<keyword evidence="4" id="KW-1185">Reference proteome</keyword>
<dbReference type="GO" id="GO:0030687">
    <property type="term" value="C:preribosome, large subunit precursor"/>
    <property type="evidence" value="ECO:0007669"/>
    <property type="project" value="TreeGrafter"/>
</dbReference>
<dbReference type="OrthoDB" id="4087970at2759"/>
<dbReference type="HOGENOM" id="CLU_149452_0_0_1"/>
<sequence>MAKSARASVMKRNHAKLRATVFGPVSDARTARLAAKLQDLASQPKPLQNEKTNKEDVTEMDKPADAQKPEASEDMDIDRKTGTSTKRRSNKSGRIQKREKNSIVFRSTATKAKATRRK</sequence>
<dbReference type="PANTHER" id="PTHR28219">
    <property type="entry name" value="UPF0642 PROTEIN YBL028C"/>
    <property type="match status" value="1"/>
</dbReference>
<feature type="region of interest" description="Disordered" evidence="1">
    <location>
        <begin position="37"/>
        <end position="118"/>
    </location>
</feature>
<feature type="domain" description="DUF2423" evidence="2">
    <location>
        <begin position="1"/>
        <end position="44"/>
    </location>
</feature>
<dbReference type="EMBL" id="KK088416">
    <property type="protein sequence ID" value="EYE97284.1"/>
    <property type="molecule type" value="Genomic_DNA"/>
</dbReference>
<reference evidence="4" key="1">
    <citation type="journal article" date="2014" name="Nat. Commun.">
        <title>Genomic adaptations of the halophilic Dead Sea filamentous fungus Eurotium rubrum.</title>
        <authorList>
            <person name="Kis-Papo T."/>
            <person name="Weig A.R."/>
            <person name="Riley R."/>
            <person name="Persoh D."/>
            <person name="Salamov A."/>
            <person name="Sun H."/>
            <person name="Lipzen A."/>
            <person name="Wasser S.P."/>
            <person name="Rambold G."/>
            <person name="Grigoriev I.V."/>
            <person name="Nevo E."/>
        </authorList>
    </citation>
    <scope>NUCLEOTIDE SEQUENCE [LARGE SCALE GENOMIC DNA]</scope>
    <source>
        <strain evidence="4">CBS 135680</strain>
    </source>
</reference>
<proteinExistence type="predicted"/>
<dbReference type="PANTHER" id="PTHR28219:SF1">
    <property type="entry name" value="UPF0642 PROTEIN YBL028C"/>
    <property type="match status" value="1"/>
</dbReference>
<evidence type="ECO:0000313" key="4">
    <source>
        <dbReference type="Proteomes" id="UP000019804"/>
    </source>
</evidence>